<name>A0A2D1G7T6_9CAUD</name>
<dbReference type="Proteomes" id="UP000230528">
    <property type="component" value="Genome"/>
</dbReference>
<evidence type="ECO:0000313" key="2">
    <source>
        <dbReference type="Proteomes" id="UP000230528"/>
    </source>
</evidence>
<evidence type="ECO:0000313" key="1">
    <source>
        <dbReference type="EMBL" id="ATN87833.1"/>
    </source>
</evidence>
<dbReference type="Pfam" id="PF23814">
    <property type="entry name" value="DUF7185"/>
    <property type="match status" value="1"/>
</dbReference>
<keyword evidence="2" id="KW-1185">Reference proteome</keyword>
<dbReference type="InterPro" id="IPR055609">
    <property type="entry name" value="DUF7185"/>
</dbReference>
<proteinExistence type="predicted"/>
<organism evidence="1 2">
    <name type="scientific">Mycobacterium phage Bigswole</name>
    <dbReference type="NCBI Taxonomy" id="2041521"/>
    <lineage>
        <taxon>Viruses</taxon>
        <taxon>Duplodnaviria</taxon>
        <taxon>Heunggongvirae</taxon>
        <taxon>Uroviricota</taxon>
        <taxon>Caudoviricetes</taxon>
        <taxon>Ceeclamvirinae</taxon>
        <taxon>Bixzunavirus</taxon>
        <taxon>Bixzunavirus bigswole</taxon>
    </lineage>
</organism>
<protein>
    <submittedName>
        <fullName evidence="1">Uncharacterized protein</fullName>
    </submittedName>
</protein>
<sequence length="155" mass="17103">MKSRTAASTSWTCPKGMEISLQVSYRSHTILGNEYPYRSVIVGVGRTTTTTRRTKMSTLYIASAALDRDFADAVRKGEATGDQVRYARALIEVHAVDVSPYYGARQKDVRFALDVAAHLIASGKFVTTHQIRSLYPAGGLTYDLIRDLIAEVKEA</sequence>
<reference evidence="1 2" key="1">
    <citation type="submission" date="2017-09" db="EMBL/GenBank/DDBJ databases">
        <authorList>
            <person name="Abdullah M."/>
            <person name="Cabreras A."/>
            <person name="Frueh W."/>
            <person name="Le H."/>
            <person name="Lezo S."/>
            <person name="Mvoula E."/>
            <person name="Quinn R."/>
            <person name="Sadana R."/>
            <person name="Saha S."/>
            <person name="Klyczek K."/>
            <person name="Garlena R.A."/>
            <person name="Russell D.A."/>
            <person name="Pope W.H."/>
            <person name="Jacobs-Sera D."/>
            <person name="Hendrix R.W."/>
            <person name="Hatfull G.F."/>
        </authorList>
    </citation>
    <scope>NUCLEOTIDE SEQUENCE [LARGE SCALE GENOMIC DNA]</scope>
</reference>
<dbReference type="EMBL" id="MF919495">
    <property type="protein sequence ID" value="ATN87833.1"/>
    <property type="molecule type" value="Genomic_DNA"/>
</dbReference>
<accession>A0A2D1G7T6</accession>
<gene>
    <name evidence="1" type="ORF">SEA_BIGSWOLE_192</name>
</gene>